<dbReference type="InterPro" id="IPR000504">
    <property type="entry name" value="RRM_dom"/>
</dbReference>
<dbReference type="SUPFAM" id="SSF54928">
    <property type="entry name" value="RNA-binding domain, RBD"/>
    <property type="match status" value="1"/>
</dbReference>
<dbReference type="InterPro" id="IPR035979">
    <property type="entry name" value="RBD_domain_sf"/>
</dbReference>
<evidence type="ECO:0000256" key="1">
    <source>
        <dbReference type="ARBA" id="ARBA00022884"/>
    </source>
</evidence>
<dbReference type="CDD" id="cd21608">
    <property type="entry name" value="RRM2_NsCP33_like"/>
    <property type="match status" value="1"/>
</dbReference>
<dbReference type="AlphaFoldDB" id="A0A438MTF8"/>
<dbReference type="InterPro" id="IPR012677">
    <property type="entry name" value="Nucleotide-bd_a/b_plait_sf"/>
</dbReference>
<feature type="region of interest" description="Disordered" evidence="3">
    <location>
        <begin position="79"/>
        <end position="168"/>
    </location>
</feature>
<evidence type="ECO:0000259" key="4">
    <source>
        <dbReference type="PROSITE" id="PS50102"/>
    </source>
</evidence>
<dbReference type="SMART" id="SM00360">
    <property type="entry name" value="RRM"/>
    <property type="match status" value="1"/>
</dbReference>
<dbReference type="OrthoDB" id="439808at2759"/>
<dbReference type="Proteomes" id="UP000288859">
    <property type="component" value="Unassembled WGS sequence"/>
</dbReference>
<evidence type="ECO:0000256" key="2">
    <source>
        <dbReference type="PROSITE-ProRule" id="PRU00176"/>
    </source>
</evidence>
<dbReference type="Gene3D" id="3.30.70.330">
    <property type="match status" value="1"/>
</dbReference>
<protein>
    <recommendedName>
        <fullName evidence="4">RRM domain-containing protein</fullName>
    </recommendedName>
</protein>
<dbReference type="PANTHER" id="PTHR48024">
    <property type="entry name" value="GEO13361P1-RELATED"/>
    <property type="match status" value="1"/>
</dbReference>
<dbReference type="PROSITE" id="PS50102">
    <property type="entry name" value="RRM"/>
    <property type="match status" value="1"/>
</dbReference>
<dbReference type="Pfam" id="PF00076">
    <property type="entry name" value="RRM_1"/>
    <property type="match status" value="1"/>
</dbReference>
<feature type="compositionally biased region" description="Pro residues" evidence="3">
    <location>
        <begin position="112"/>
        <end position="122"/>
    </location>
</feature>
<keyword evidence="1 2" id="KW-0694">RNA-binding</keyword>
<dbReference type="GO" id="GO:0003723">
    <property type="term" value="F:RNA binding"/>
    <property type="evidence" value="ECO:0007669"/>
    <property type="project" value="UniProtKB-UniRule"/>
</dbReference>
<name>A0A438MTF8_EXOME</name>
<accession>A0A438MTF8</accession>
<dbReference type="InterPro" id="IPR050886">
    <property type="entry name" value="RNA-binding_reg"/>
</dbReference>
<dbReference type="PANTHER" id="PTHR48024:SF60">
    <property type="entry name" value="RNA-BINDING PROTEIN, PUTATIVE (AFU_ORTHOLOGUE AFUA_3G08580)-RELATED"/>
    <property type="match status" value="1"/>
</dbReference>
<feature type="domain" description="RRM" evidence="4">
    <location>
        <begin position="2"/>
        <end position="80"/>
    </location>
</feature>
<comment type="caution">
    <text evidence="5">The sequence shown here is derived from an EMBL/GenBank/DDBJ whole genome shotgun (WGS) entry which is preliminary data.</text>
</comment>
<feature type="compositionally biased region" description="Low complexity" evidence="3">
    <location>
        <begin position="132"/>
        <end position="142"/>
    </location>
</feature>
<dbReference type="EMBL" id="NAJM01000063">
    <property type="protein sequence ID" value="RVX66354.1"/>
    <property type="molecule type" value="Genomic_DNA"/>
</dbReference>
<organism evidence="5 6">
    <name type="scientific">Exophiala mesophila</name>
    <name type="common">Black yeast-like fungus</name>
    <dbReference type="NCBI Taxonomy" id="212818"/>
    <lineage>
        <taxon>Eukaryota</taxon>
        <taxon>Fungi</taxon>
        <taxon>Dikarya</taxon>
        <taxon>Ascomycota</taxon>
        <taxon>Pezizomycotina</taxon>
        <taxon>Eurotiomycetes</taxon>
        <taxon>Chaetothyriomycetidae</taxon>
        <taxon>Chaetothyriales</taxon>
        <taxon>Herpotrichiellaceae</taxon>
        <taxon>Exophiala</taxon>
    </lineage>
</organism>
<evidence type="ECO:0000313" key="6">
    <source>
        <dbReference type="Proteomes" id="UP000288859"/>
    </source>
</evidence>
<feature type="compositionally biased region" description="Polar residues" evidence="3">
    <location>
        <begin position="81"/>
        <end position="91"/>
    </location>
</feature>
<dbReference type="GO" id="GO:0005634">
    <property type="term" value="C:nucleus"/>
    <property type="evidence" value="ECO:0007669"/>
    <property type="project" value="TreeGrafter"/>
</dbReference>
<dbReference type="VEuPathDB" id="FungiDB:PV10_07768"/>
<sequence length="168" mass="18356">MAKLFIGGLAWHTTDQTLFEGFQRFGKVEEAVVVKDRDTNRSRGFGFVRFATRAEADAALEGMHSTQFDGRLIRVDHAQDNNRNTAGTRGSTFVGRGGIISHQGPTVGYMPSAPPGRNPPPYSHGRTTASAPTYRQPYTQQPQPGPQYGGGQFRGPGNPHDQQEPSEE</sequence>
<evidence type="ECO:0000313" key="5">
    <source>
        <dbReference type="EMBL" id="RVX66354.1"/>
    </source>
</evidence>
<evidence type="ECO:0000256" key="3">
    <source>
        <dbReference type="SAM" id="MobiDB-lite"/>
    </source>
</evidence>
<dbReference type="InterPro" id="IPR048289">
    <property type="entry name" value="RRM2_NsCP33-like"/>
</dbReference>
<proteinExistence type="predicted"/>
<gene>
    <name evidence="5" type="ORF">B0A52_09962</name>
</gene>
<reference evidence="5 6" key="1">
    <citation type="submission" date="2017-03" db="EMBL/GenBank/DDBJ databases">
        <title>Genomes of endolithic fungi from Antarctica.</title>
        <authorList>
            <person name="Coleine C."/>
            <person name="Masonjones S."/>
            <person name="Stajich J.E."/>
        </authorList>
    </citation>
    <scope>NUCLEOTIDE SEQUENCE [LARGE SCALE GENOMIC DNA]</scope>
    <source>
        <strain evidence="5 6">CCFEE 6314</strain>
    </source>
</reference>